<dbReference type="InterPro" id="IPR016090">
    <property type="entry name" value="PLA2-like_dom"/>
</dbReference>
<keyword evidence="7" id="KW-1185">Reference proteome</keyword>
<dbReference type="AlphaFoldDB" id="A0A8W8KA74"/>
<comment type="subcellular location">
    <subcellularLocation>
        <location evidence="1">Secreted</location>
    </subcellularLocation>
</comment>
<dbReference type="Gene3D" id="1.20.90.10">
    <property type="entry name" value="Phospholipase A2 domain"/>
    <property type="match status" value="1"/>
</dbReference>
<dbReference type="GO" id="GO:0006644">
    <property type="term" value="P:phospholipid metabolic process"/>
    <property type="evidence" value="ECO:0007669"/>
    <property type="project" value="InterPro"/>
</dbReference>
<reference evidence="6" key="1">
    <citation type="submission" date="2022-08" db="UniProtKB">
        <authorList>
            <consortium name="EnsemblMetazoa"/>
        </authorList>
    </citation>
    <scope>IDENTIFICATION</scope>
    <source>
        <strain evidence="6">05x7-T-G4-1.051#20</strain>
    </source>
</reference>
<protein>
    <recommendedName>
        <fullName evidence="5">Phospholipase A2-like central domain-containing protein</fullName>
    </recommendedName>
</protein>
<dbReference type="InterPro" id="IPR033113">
    <property type="entry name" value="PLA2_histidine"/>
</dbReference>
<dbReference type="OMA" id="PWTLSHC"/>
<dbReference type="GO" id="GO:0005576">
    <property type="term" value="C:extracellular region"/>
    <property type="evidence" value="ECO:0007669"/>
    <property type="project" value="UniProtKB-SubCell"/>
</dbReference>
<evidence type="ECO:0000313" key="6">
    <source>
        <dbReference type="EnsemblMetazoa" id="G23051.1:cds"/>
    </source>
</evidence>
<dbReference type="PROSITE" id="PS00118">
    <property type="entry name" value="PA2_HIS"/>
    <property type="match status" value="1"/>
</dbReference>
<proteinExistence type="predicted"/>
<name>A0A8W8KA74_MAGGI</name>
<sequence>MAYSIRITGTVLLVAFSGVFASLKQGEIAIGSASLPDSSIEFTISDGRILLKAHVSGNNVKSCKLSTDSKQIEKLLKSLPKTEQIGEYAVQEMFERCLRYMISGNKRADDDNKSTMPFAPEKTGQPAGPGASGIGIFPGTKWCGLGNKADDYADLGKFKDTDSCCRAHDQCPYFIDHFETKYNFHNPYPWTLSHCDCDNKLYSCLKSVNTTAANEVGQLFFGLLNVNCFTFHNGHYCQQEHWTHLFCEKYATGQRAITQKFPHKWSDTIG</sequence>
<feature type="region of interest" description="Disordered" evidence="3">
    <location>
        <begin position="108"/>
        <end position="130"/>
    </location>
</feature>
<evidence type="ECO:0000256" key="4">
    <source>
        <dbReference type="SAM" id="SignalP"/>
    </source>
</evidence>
<dbReference type="Pfam" id="PF05826">
    <property type="entry name" value="Phospholip_A2_2"/>
    <property type="match status" value="1"/>
</dbReference>
<dbReference type="Proteomes" id="UP000005408">
    <property type="component" value="Unassembled WGS sequence"/>
</dbReference>
<dbReference type="GO" id="GO:0004623">
    <property type="term" value="F:phospholipase A2 activity"/>
    <property type="evidence" value="ECO:0007669"/>
    <property type="project" value="InterPro"/>
</dbReference>
<organism evidence="6 7">
    <name type="scientific">Magallana gigas</name>
    <name type="common">Pacific oyster</name>
    <name type="synonym">Crassostrea gigas</name>
    <dbReference type="NCBI Taxonomy" id="29159"/>
    <lineage>
        <taxon>Eukaryota</taxon>
        <taxon>Metazoa</taxon>
        <taxon>Spiralia</taxon>
        <taxon>Lophotrochozoa</taxon>
        <taxon>Mollusca</taxon>
        <taxon>Bivalvia</taxon>
        <taxon>Autobranchia</taxon>
        <taxon>Pteriomorphia</taxon>
        <taxon>Ostreida</taxon>
        <taxon>Ostreoidea</taxon>
        <taxon>Ostreidae</taxon>
        <taxon>Magallana</taxon>
    </lineage>
</organism>
<dbReference type="EnsemblMetazoa" id="G23051.1">
    <property type="protein sequence ID" value="G23051.1:cds"/>
    <property type="gene ID" value="G23051"/>
</dbReference>
<dbReference type="CDD" id="cd04704">
    <property type="entry name" value="PLA2_bee_venom_like"/>
    <property type="match status" value="1"/>
</dbReference>
<evidence type="ECO:0000256" key="1">
    <source>
        <dbReference type="ARBA" id="ARBA00004613"/>
    </source>
</evidence>
<accession>A0A8W8KA74</accession>
<dbReference type="SUPFAM" id="SSF48619">
    <property type="entry name" value="Phospholipase A2, PLA2"/>
    <property type="match status" value="1"/>
</dbReference>
<feature type="signal peptide" evidence="4">
    <location>
        <begin position="1"/>
        <end position="21"/>
    </location>
</feature>
<evidence type="ECO:0000313" key="7">
    <source>
        <dbReference type="Proteomes" id="UP000005408"/>
    </source>
</evidence>
<keyword evidence="4" id="KW-0732">Signal</keyword>
<evidence type="ECO:0000256" key="2">
    <source>
        <dbReference type="ARBA" id="ARBA00022525"/>
    </source>
</evidence>
<feature type="chain" id="PRO_5042431279" description="Phospholipase A2-like central domain-containing protein" evidence="4">
    <location>
        <begin position="22"/>
        <end position="270"/>
    </location>
</feature>
<dbReference type="GO" id="GO:0050482">
    <property type="term" value="P:arachidonate secretion"/>
    <property type="evidence" value="ECO:0007669"/>
    <property type="project" value="InterPro"/>
</dbReference>
<dbReference type="PANTHER" id="PTHR12253">
    <property type="entry name" value="RH14732P"/>
    <property type="match status" value="1"/>
</dbReference>
<evidence type="ECO:0000256" key="3">
    <source>
        <dbReference type="SAM" id="MobiDB-lite"/>
    </source>
</evidence>
<dbReference type="OrthoDB" id="10059604at2759"/>
<dbReference type="InterPro" id="IPR036444">
    <property type="entry name" value="PLipase_A2_dom_sf"/>
</dbReference>
<evidence type="ECO:0000259" key="5">
    <source>
        <dbReference type="Pfam" id="PF05826"/>
    </source>
</evidence>
<feature type="domain" description="Phospholipase A2-like central" evidence="5">
    <location>
        <begin position="136"/>
        <end position="230"/>
    </location>
</feature>
<dbReference type="EnsemblMetazoa" id="G23051.2">
    <property type="protein sequence ID" value="G23051.2:cds"/>
    <property type="gene ID" value="G23051"/>
</dbReference>
<keyword evidence="2" id="KW-0964">Secreted</keyword>